<reference evidence="1 2" key="1">
    <citation type="submission" date="2020-03" db="EMBL/GenBank/DDBJ databases">
        <title>Genomic Encyclopedia of Type Strains, Phase IV (KMG-IV): sequencing the most valuable type-strain genomes for metagenomic binning, comparative biology and taxonomic classification.</title>
        <authorList>
            <person name="Goeker M."/>
        </authorList>
    </citation>
    <scope>NUCLEOTIDE SEQUENCE [LARGE SCALE GENOMIC DNA]</scope>
    <source>
        <strain evidence="1 2">DSM 4733</strain>
    </source>
</reference>
<dbReference type="RefSeq" id="WP_167301011.1">
    <property type="nucleotide sequence ID" value="NZ_CP170557.1"/>
</dbReference>
<proteinExistence type="predicted"/>
<dbReference type="AlphaFoldDB" id="A0A7X5ZWY8"/>
<protein>
    <submittedName>
        <fullName evidence="1">Uncharacterized protein</fullName>
    </submittedName>
</protein>
<evidence type="ECO:0000313" key="1">
    <source>
        <dbReference type="EMBL" id="NIJ66687.1"/>
    </source>
</evidence>
<dbReference type="Proteomes" id="UP000564677">
    <property type="component" value="Unassembled WGS sequence"/>
</dbReference>
<dbReference type="EMBL" id="JAASQV010000004">
    <property type="protein sequence ID" value="NIJ66687.1"/>
    <property type="molecule type" value="Genomic_DNA"/>
</dbReference>
<evidence type="ECO:0000313" key="2">
    <source>
        <dbReference type="Proteomes" id="UP000564677"/>
    </source>
</evidence>
<organism evidence="1 2">
    <name type="scientific">Sphingomonas leidyi</name>
    <dbReference type="NCBI Taxonomy" id="68569"/>
    <lineage>
        <taxon>Bacteria</taxon>
        <taxon>Pseudomonadati</taxon>
        <taxon>Pseudomonadota</taxon>
        <taxon>Alphaproteobacteria</taxon>
        <taxon>Sphingomonadales</taxon>
        <taxon>Sphingomonadaceae</taxon>
        <taxon>Sphingomonas</taxon>
    </lineage>
</organism>
<sequence length="161" mass="17107">MALDHPDTVRILAFLDEIGIPVSRGRIEGESFLPGIEVRSGGLVLDPARPFHPGDLLHEAGHIAVTDPADRPTLCEVRDDPGEEMAAIAWSYAAARAAGIDTRTLFHADGYLGGGEALAAAFDRGAGPGPPMLQYFGMSAEPHQAAALGLPAYPRMARWLR</sequence>
<comment type="caution">
    <text evidence="1">The sequence shown here is derived from an EMBL/GenBank/DDBJ whole genome shotgun (WGS) entry which is preliminary data.</text>
</comment>
<keyword evidence="2" id="KW-1185">Reference proteome</keyword>
<accession>A0A7X5ZWY8</accession>
<gene>
    <name evidence="1" type="ORF">FHR20_003663</name>
</gene>
<name>A0A7X5ZWY8_9SPHN</name>